<dbReference type="Pfam" id="PF01359">
    <property type="entry name" value="Transposase_1"/>
    <property type="match status" value="1"/>
</dbReference>
<proteinExistence type="predicted"/>
<dbReference type="Proteomes" id="UP001159363">
    <property type="component" value="Chromosome 1"/>
</dbReference>
<gene>
    <name evidence="1" type="ORF">PR048_000653</name>
</gene>
<evidence type="ECO:0000313" key="2">
    <source>
        <dbReference type="Proteomes" id="UP001159363"/>
    </source>
</evidence>
<organism evidence="1 2">
    <name type="scientific">Dryococelus australis</name>
    <dbReference type="NCBI Taxonomy" id="614101"/>
    <lineage>
        <taxon>Eukaryota</taxon>
        <taxon>Metazoa</taxon>
        <taxon>Ecdysozoa</taxon>
        <taxon>Arthropoda</taxon>
        <taxon>Hexapoda</taxon>
        <taxon>Insecta</taxon>
        <taxon>Pterygota</taxon>
        <taxon>Neoptera</taxon>
        <taxon>Polyneoptera</taxon>
        <taxon>Phasmatodea</taxon>
        <taxon>Verophasmatodea</taxon>
        <taxon>Anareolatae</taxon>
        <taxon>Phasmatidae</taxon>
        <taxon>Eurycanthinae</taxon>
        <taxon>Dryococelus</taxon>
    </lineage>
</organism>
<keyword evidence="2" id="KW-1185">Reference proteome</keyword>
<dbReference type="InterPro" id="IPR036397">
    <property type="entry name" value="RNaseH_sf"/>
</dbReference>
<dbReference type="InterPro" id="IPR001888">
    <property type="entry name" value="Transposase_1"/>
</dbReference>
<name>A0ABQ9IFU6_9NEOP</name>
<protein>
    <submittedName>
        <fullName evidence="1">Uncharacterized protein</fullName>
    </submittedName>
</protein>
<sequence>MTIPVIGPALNFFGEGYETLANNRIITQSNIVITPDLIAHVKQLVQGDSRFTIWRMSCPHSIKPQGAFRQLCMTGWYTGMFGRKRCRRCYWKNIIENGSFTSAFLWYHQDLSFWMRLVLGEETRGHRFEPKMKRSSMNLKHASSPKPKKFKAEPRVRKAMSTIFYDDHEPLLSEILGYGATINSQVYCETLDTLNSKQ</sequence>
<reference evidence="1 2" key="1">
    <citation type="submission" date="2023-02" db="EMBL/GenBank/DDBJ databases">
        <title>LHISI_Scaffold_Assembly.</title>
        <authorList>
            <person name="Stuart O.P."/>
            <person name="Cleave R."/>
            <person name="Magrath M.J.L."/>
            <person name="Mikheyev A.S."/>
        </authorList>
    </citation>
    <scope>NUCLEOTIDE SEQUENCE [LARGE SCALE GENOMIC DNA]</scope>
    <source>
        <strain evidence="1">Daus_M_001</strain>
        <tissue evidence="1">Leg muscle</tissue>
    </source>
</reference>
<comment type="caution">
    <text evidence="1">The sequence shown here is derived from an EMBL/GenBank/DDBJ whole genome shotgun (WGS) entry which is preliminary data.</text>
</comment>
<dbReference type="Gene3D" id="3.30.420.10">
    <property type="entry name" value="Ribonuclease H-like superfamily/Ribonuclease H"/>
    <property type="match status" value="1"/>
</dbReference>
<dbReference type="EMBL" id="JARBHB010000001">
    <property type="protein sequence ID" value="KAJ8895327.1"/>
    <property type="molecule type" value="Genomic_DNA"/>
</dbReference>
<accession>A0ABQ9IFU6</accession>
<evidence type="ECO:0000313" key="1">
    <source>
        <dbReference type="EMBL" id="KAJ8895327.1"/>
    </source>
</evidence>